<feature type="compositionally biased region" description="Gly residues" evidence="1">
    <location>
        <begin position="190"/>
        <end position="205"/>
    </location>
</feature>
<dbReference type="AlphaFoldDB" id="A0A212L4U4"/>
<evidence type="ECO:0000256" key="2">
    <source>
        <dbReference type="SAM" id="SignalP"/>
    </source>
</evidence>
<gene>
    <name evidence="3" type="ORF">KL86DES1_20720</name>
</gene>
<proteinExistence type="predicted"/>
<sequence>MRRPLVIIALLALLATLSGCATIGLENPFSNDPLTGGTDTTTSLLLGVPTPAGMQRYGSHGFQDFGPGGGRQGMEVLRGKVDTGFAAQIMYSGLQSQGWQLRLALRKGARAVYVYDRGATMAVLTFDSQTLLTVLNIWVADRLPDGSPLPMQDAASTGSGGSGGPGSSGGAGGMGGSGDAGGMNTAPQGGQPGRSGGTSGSGGSGLQERTL</sequence>
<dbReference type="RefSeq" id="WP_179980286.1">
    <property type="nucleotide sequence ID" value="NZ_LT608333.1"/>
</dbReference>
<evidence type="ECO:0000256" key="1">
    <source>
        <dbReference type="SAM" id="MobiDB-lite"/>
    </source>
</evidence>
<organism evidence="3">
    <name type="scientific">uncultured Desulfovibrio sp</name>
    <dbReference type="NCBI Taxonomy" id="167968"/>
    <lineage>
        <taxon>Bacteria</taxon>
        <taxon>Pseudomonadati</taxon>
        <taxon>Thermodesulfobacteriota</taxon>
        <taxon>Desulfovibrionia</taxon>
        <taxon>Desulfovibrionales</taxon>
        <taxon>Desulfovibrionaceae</taxon>
        <taxon>Desulfovibrio</taxon>
        <taxon>environmental samples</taxon>
    </lineage>
</organism>
<protein>
    <recommendedName>
        <fullName evidence="4">Lipoprotein</fullName>
    </recommendedName>
</protein>
<dbReference type="EMBL" id="FMJC01000002">
    <property type="protein sequence ID" value="SCM72594.1"/>
    <property type="molecule type" value="Genomic_DNA"/>
</dbReference>
<feature type="signal peptide" evidence="2">
    <location>
        <begin position="1"/>
        <end position="21"/>
    </location>
</feature>
<accession>A0A212L4U4</accession>
<feature type="compositionally biased region" description="Gly residues" evidence="1">
    <location>
        <begin position="158"/>
        <end position="181"/>
    </location>
</feature>
<name>A0A212L4U4_9BACT</name>
<feature type="region of interest" description="Disordered" evidence="1">
    <location>
        <begin position="148"/>
        <end position="211"/>
    </location>
</feature>
<keyword evidence="2" id="KW-0732">Signal</keyword>
<evidence type="ECO:0008006" key="4">
    <source>
        <dbReference type="Google" id="ProtNLM"/>
    </source>
</evidence>
<feature type="chain" id="PRO_5013188418" description="Lipoprotein" evidence="2">
    <location>
        <begin position="22"/>
        <end position="211"/>
    </location>
</feature>
<reference evidence="3" key="1">
    <citation type="submission" date="2016-08" db="EMBL/GenBank/DDBJ databases">
        <authorList>
            <person name="Seilhamer J.J."/>
        </authorList>
    </citation>
    <scope>NUCLEOTIDE SEQUENCE</scope>
    <source>
        <strain evidence="3">86-1</strain>
    </source>
</reference>
<evidence type="ECO:0000313" key="3">
    <source>
        <dbReference type="EMBL" id="SCM72594.1"/>
    </source>
</evidence>
<dbReference type="PROSITE" id="PS51257">
    <property type="entry name" value="PROKAR_LIPOPROTEIN"/>
    <property type="match status" value="1"/>
</dbReference>